<evidence type="ECO:0000313" key="1">
    <source>
        <dbReference type="EMBL" id="GBL44875.1"/>
    </source>
</evidence>
<accession>A0A401JB24</accession>
<sequence length="611" mass="66173">MATRDTLSAKEASCNSPEDWAALAHEALTEPADAEYAKKLVDDIAGDCQFTKDLVAVATVYKALGDDAQAAELIQQAEDYCMSGEEQIALAEGKFKVLGDKAGAIAAYEQALKETANVAPLLGLAKTMLAVIGDKDFAKKIYAKAEAKVETVAARAAEYVKLAQAATADLGDADYVTELYARAATKLSAPADLLLLANSMNDPARAKPLYTKVLEGSGDVQSLAKLLEAAQAANDADFVKLILEKMAGLATTTPELLSLTDGFMAVGDKANASKTLDAAEDKVTSADEMQKVVDATGRHFPEDTARLERGKQKLEKRIANQARYVEFQTLENALSSVKATLHLADRVAVELADPSYAAKLLDRAEKMLAEEPFQFSRTQPLIVAVDKHTDDTAWLTRLLDESAAKTTDFIWFKEVAHTAAHLPHHTELGREKARAYLKDWEARLKSGQAGVYDYTKLAQAVITDLGDAAWGNALLNDARACAKDHYALAHIGHLTAQAGDAAGAEALYLQAAALCTSGEAALQLLDRLKSYELPEAQLRKIYEACGKALTSPADKLRWVEGITECFRDKAWAAQAYGAIESQFTGADKMRFHQSRMSRVGDEFYPYRRHAA</sequence>
<reference evidence="1 2" key="1">
    <citation type="journal article" date="2019" name="Front. Microbiol.">
        <title>Genomes of Neutrophilic Sulfur-Oxidizing Chemolithoautotrophs Representing 9 Proteobacterial Species From 8 Genera.</title>
        <authorList>
            <person name="Watanabe T."/>
            <person name="Kojima H."/>
            <person name="Umezawa K."/>
            <person name="Hori C."/>
            <person name="Takasuka T.E."/>
            <person name="Kato Y."/>
            <person name="Fukui M."/>
        </authorList>
    </citation>
    <scope>NUCLEOTIDE SEQUENCE [LARGE SCALE GENOMIC DNA]</scope>
    <source>
        <strain evidence="1 2">TTN</strain>
    </source>
</reference>
<dbReference type="AlphaFoldDB" id="A0A401JB24"/>
<gene>
    <name evidence="1" type="ORF">SFMTTN_0676</name>
</gene>
<dbReference type="Proteomes" id="UP000286806">
    <property type="component" value="Unassembled WGS sequence"/>
</dbReference>
<keyword evidence="2" id="KW-1185">Reference proteome</keyword>
<protein>
    <submittedName>
        <fullName evidence="1">Uncharacterized protein</fullName>
    </submittedName>
</protein>
<organism evidence="1 2">
    <name type="scientific">Sulfuriferula multivorans</name>
    <dbReference type="NCBI Taxonomy" id="1559896"/>
    <lineage>
        <taxon>Bacteria</taxon>
        <taxon>Pseudomonadati</taxon>
        <taxon>Pseudomonadota</taxon>
        <taxon>Betaproteobacteria</taxon>
        <taxon>Nitrosomonadales</taxon>
        <taxon>Sulfuricellaceae</taxon>
        <taxon>Sulfuriferula</taxon>
    </lineage>
</organism>
<evidence type="ECO:0000313" key="2">
    <source>
        <dbReference type="Proteomes" id="UP000286806"/>
    </source>
</evidence>
<dbReference type="OrthoDB" id="8553427at2"/>
<proteinExistence type="predicted"/>
<dbReference type="RefSeq" id="WP_124703707.1">
    <property type="nucleotide sequence ID" value="NZ_BGOW01000003.1"/>
</dbReference>
<dbReference type="EMBL" id="BGOW01000003">
    <property type="protein sequence ID" value="GBL44875.1"/>
    <property type="molecule type" value="Genomic_DNA"/>
</dbReference>
<comment type="caution">
    <text evidence="1">The sequence shown here is derived from an EMBL/GenBank/DDBJ whole genome shotgun (WGS) entry which is preliminary data.</text>
</comment>
<name>A0A401JB24_9PROT</name>